<name>A0A7W9PRQ7_9ACTN</name>
<evidence type="ECO:0000313" key="1">
    <source>
        <dbReference type="EMBL" id="MBB5926755.1"/>
    </source>
</evidence>
<keyword evidence="2" id="KW-1185">Reference proteome</keyword>
<comment type="caution">
    <text evidence="1">The sequence shown here is derived from an EMBL/GenBank/DDBJ whole genome shotgun (WGS) entry which is preliminary data.</text>
</comment>
<evidence type="ECO:0000313" key="2">
    <source>
        <dbReference type="Proteomes" id="UP000585836"/>
    </source>
</evidence>
<reference evidence="1 2" key="1">
    <citation type="submission" date="2020-08" db="EMBL/GenBank/DDBJ databases">
        <title>Genomic Encyclopedia of Type Strains, Phase III (KMG-III): the genomes of soil and plant-associated and newly described type strains.</title>
        <authorList>
            <person name="Whitman W."/>
        </authorList>
    </citation>
    <scope>NUCLEOTIDE SEQUENCE [LARGE SCALE GENOMIC DNA]</scope>
    <source>
        <strain evidence="1 2">CECT 3313</strain>
    </source>
</reference>
<gene>
    <name evidence="1" type="ORF">FHS34_002211</name>
</gene>
<dbReference type="RefSeq" id="WP_184963652.1">
    <property type="nucleotide sequence ID" value="NZ_BAAAWF010000101.1"/>
</dbReference>
<dbReference type="AlphaFoldDB" id="A0A7W9PRQ7"/>
<sequence length="69" mass="7377">MDPASDDVLERLAHHSLGGCKVLASEIYPHEIIAGLEADRLEDFNTAMGELAGEAGVLRTTTLRISTTP</sequence>
<organism evidence="1 2">
    <name type="scientific">Streptomyces echinatus</name>
    <dbReference type="NCBI Taxonomy" id="67293"/>
    <lineage>
        <taxon>Bacteria</taxon>
        <taxon>Bacillati</taxon>
        <taxon>Actinomycetota</taxon>
        <taxon>Actinomycetes</taxon>
        <taxon>Kitasatosporales</taxon>
        <taxon>Streptomycetaceae</taxon>
        <taxon>Streptomyces</taxon>
    </lineage>
</organism>
<dbReference type="EMBL" id="JACHJK010000003">
    <property type="protein sequence ID" value="MBB5926755.1"/>
    <property type="molecule type" value="Genomic_DNA"/>
</dbReference>
<proteinExistence type="predicted"/>
<protein>
    <submittedName>
        <fullName evidence="1">Uncharacterized protein</fullName>
    </submittedName>
</protein>
<accession>A0A7W9PRQ7</accession>
<dbReference type="Proteomes" id="UP000585836">
    <property type="component" value="Unassembled WGS sequence"/>
</dbReference>